<feature type="domain" description="Peptidase M24" evidence="8">
    <location>
        <begin position="17"/>
        <end position="248"/>
    </location>
</feature>
<sequence>MSKKDRIIYLKSEEELEIIRNNGQILGKAHAEVAKAIAPGVTTKQLDKIAEEYIKDQKGHPSFLGYDVGGLKFPASLCISVNDVVVHGIPSNRTLKEGDIVSIDCGVYKDGYHADSAYTYAVGEIAKEVADLLKRTYESLYKGIEQAKTGNRVGDISFGVQDHAEKFGYGVVRELVGHGVGKFLHESPEVPNFGKRGNGPKLQEGMVLAIEPMITLGRRSVVQENDNWTIRTEDRKAAAHFEHTIVVRKGAGEILTTFEYIEEVLAKKNLVVA</sequence>
<evidence type="ECO:0000256" key="1">
    <source>
        <dbReference type="ARBA" id="ARBA00002521"/>
    </source>
</evidence>
<dbReference type="InterPro" id="IPR002467">
    <property type="entry name" value="Pept_M24A_MAP1"/>
</dbReference>
<feature type="binding site" evidence="6">
    <location>
        <position position="115"/>
    </location>
    <ligand>
        <name>a divalent metal cation</name>
        <dbReference type="ChEBI" id="CHEBI:60240"/>
        <label>1</label>
    </ligand>
</feature>
<feature type="binding site" evidence="6">
    <location>
        <position position="211"/>
    </location>
    <ligand>
        <name>a divalent metal cation</name>
        <dbReference type="ChEBI" id="CHEBI:60240"/>
        <label>2</label>
        <note>catalytic</note>
    </ligand>
</feature>
<dbReference type="EC" id="3.4.11.18" evidence="6 7"/>
<comment type="similarity">
    <text evidence="6">Belongs to the peptidase M24A family. Methionine aminopeptidase type 1 subfamily.</text>
</comment>
<dbReference type="InterPro" id="IPR000994">
    <property type="entry name" value="Pept_M24"/>
</dbReference>
<comment type="subunit">
    <text evidence="6">Monomer.</text>
</comment>
<feature type="binding site" evidence="6">
    <location>
        <position position="115"/>
    </location>
    <ligand>
        <name>a divalent metal cation</name>
        <dbReference type="ChEBI" id="CHEBI:60240"/>
        <label>2</label>
        <note>catalytic</note>
    </ligand>
</feature>
<reference evidence="10" key="1">
    <citation type="journal article" date="2019" name="Int. J. Syst. Evol. Microbiol.">
        <title>The Global Catalogue of Microorganisms (GCM) 10K type strain sequencing project: providing services to taxonomists for standard genome sequencing and annotation.</title>
        <authorList>
            <consortium name="The Broad Institute Genomics Platform"/>
            <consortium name="The Broad Institute Genome Sequencing Center for Infectious Disease"/>
            <person name="Wu L."/>
            <person name="Ma J."/>
        </authorList>
    </citation>
    <scope>NUCLEOTIDE SEQUENCE [LARGE SCALE GENOMIC DNA]</scope>
    <source>
        <strain evidence="10">KCTC 52344</strain>
    </source>
</reference>
<dbReference type="SUPFAM" id="SSF55920">
    <property type="entry name" value="Creatinase/aminopeptidase"/>
    <property type="match status" value="1"/>
</dbReference>
<evidence type="ECO:0000256" key="2">
    <source>
        <dbReference type="ARBA" id="ARBA00022438"/>
    </source>
</evidence>
<keyword evidence="4 6" id="KW-0479">Metal-binding</keyword>
<protein>
    <recommendedName>
        <fullName evidence="6 7">Methionine aminopeptidase</fullName>
        <shortName evidence="6">MAP</shortName>
        <shortName evidence="6">MetAP</shortName>
        <ecNumber evidence="6 7">3.4.11.18</ecNumber>
    </recommendedName>
    <alternativeName>
        <fullName evidence="6">Peptidase M</fullName>
    </alternativeName>
</protein>
<name>A0ABW5JE86_9BACT</name>
<feature type="binding site" evidence="6">
    <location>
        <position position="242"/>
    </location>
    <ligand>
        <name>a divalent metal cation</name>
        <dbReference type="ChEBI" id="CHEBI:60240"/>
        <label>2</label>
        <note>catalytic</note>
    </ligand>
</feature>
<evidence type="ECO:0000256" key="5">
    <source>
        <dbReference type="ARBA" id="ARBA00022801"/>
    </source>
</evidence>
<proteinExistence type="inferred from homology"/>
<comment type="catalytic activity">
    <reaction evidence="6 7">
        <text>Release of N-terminal amino acids, preferentially methionine, from peptides and arylamides.</text>
        <dbReference type="EC" id="3.4.11.18"/>
    </reaction>
</comment>
<dbReference type="InterPro" id="IPR001714">
    <property type="entry name" value="Pept_M24_MAP"/>
</dbReference>
<organism evidence="9 10">
    <name type="scientific">Emticicia soli</name>
    <dbReference type="NCBI Taxonomy" id="2027878"/>
    <lineage>
        <taxon>Bacteria</taxon>
        <taxon>Pseudomonadati</taxon>
        <taxon>Bacteroidota</taxon>
        <taxon>Cytophagia</taxon>
        <taxon>Cytophagales</taxon>
        <taxon>Leadbetterellaceae</taxon>
        <taxon>Emticicia</taxon>
    </lineage>
</organism>
<evidence type="ECO:0000256" key="7">
    <source>
        <dbReference type="RuleBase" id="RU003653"/>
    </source>
</evidence>
<feature type="binding site" evidence="6">
    <location>
        <position position="104"/>
    </location>
    <ligand>
        <name>a divalent metal cation</name>
        <dbReference type="ChEBI" id="CHEBI:60240"/>
        <label>1</label>
    </ligand>
</feature>
<dbReference type="PANTHER" id="PTHR43330:SF27">
    <property type="entry name" value="METHIONINE AMINOPEPTIDASE"/>
    <property type="match status" value="1"/>
</dbReference>
<dbReference type="PANTHER" id="PTHR43330">
    <property type="entry name" value="METHIONINE AMINOPEPTIDASE"/>
    <property type="match status" value="1"/>
</dbReference>
<dbReference type="Proteomes" id="UP001597510">
    <property type="component" value="Unassembled WGS sequence"/>
</dbReference>
<keyword evidence="3 6" id="KW-0645">Protease</keyword>
<keyword evidence="10" id="KW-1185">Reference proteome</keyword>
<dbReference type="CDD" id="cd01086">
    <property type="entry name" value="MetAP1"/>
    <property type="match status" value="1"/>
</dbReference>
<feature type="binding site" evidence="6">
    <location>
        <position position="185"/>
    </location>
    <ligand>
        <name>substrate</name>
    </ligand>
</feature>
<accession>A0ABW5JE86</accession>
<dbReference type="GO" id="GO:0004239">
    <property type="term" value="F:initiator methionyl aminopeptidase activity"/>
    <property type="evidence" value="ECO:0007669"/>
    <property type="project" value="UniProtKB-EC"/>
</dbReference>
<keyword evidence="5 6" id="KW-0378">Hydrolase</keyword>
<dbReference type="PRINTS" id="PR00599">
    <property type="entry name" value="MAPEPTIDASE"/>
</dbReference>
<feature type="binding site" evidence="6">
    <location>
        <position position="87"/>
    </location>
    <ligand>
        <name>substrate</name>
    </ligand>
</feature>
<evidence type="ECO:0000259" key="8">
    <source>
        <dbReference type="Pfam" id="PF00557"/>
    </source>
</evidence>
<comment type="caution">
    <text evidence="9">The sequence shown here is derived from an EMBL/GenBank/DDBJ whole genome shotgun (WGS) entry which is preliminary data.</text>
</comment>
<feature type="binding site" evidence="6">
    <location>
        <position position="178"/>
    </location>
    <ligand>
        <name>a divalent metal cation</name>
        <dbReference type="ChEBI" id="CHEBI:60240"/>
        <label>2</label>
        <note>catalytic</note>
    </ligand>
</feature>
<gene>
    <name evidence="6 9" type="primary">map</name>
    <name evidence="9" type="ORF">ACFSR2_18395</name>
</gene>
<comment type="cofactor">
    <cofactor evidence="6">
        <name>Co(2+)</name>
        <dbReference type="ChEBI" id="CHEBI:48828"/>
    </cofactor>
    <cofactor evidence="6">
        <name>Zn(2+)</name>
        <dbReference type="ChEBI" id="CHEBI:29105"/>
    </cofactor>
    <cofactor evidence="6">
        <name>Mn(2+)</name>
        <dbReference type="ChEBI" id="CHEBI:29035"/>
    </cofactor>
    <cofactor evidence="6">
        <name>Fe(2+)</name>
        <dbReference type="ChEBI" id="CHEBI:29033"/>
    </cofactor>
    <text evidence="6">Binds 2 divalent metal cations per subunit. Has a high-affinity and a low affinity metal-binding site. The true nature of the physiological cofactor is under debate. The enzyme is active with cobalt, zinc, manganese or divalent iron ions. Most likely, methionine aminopeptidases function as mononuclear Fe(2+)-metalloproteases under physiological conditions, and the catalytically relevant metal-binding site has been assigned to the histidine-containing high-affinity site.</text>
</comment>
<dbReference type="InterPro" id="IPR036005">
    <property type="entry name" value="Creatinase/aminopeptidase-like"/>
</dbReference>
<evidence type="ECO:0000256" key="4">
    <source>
        <dbReference type="ARBA" id="ARBA00022723"/>
    </source>
</evidence>
<evidence type="ECO:0000313" key="9">
    <source>
        <dbReference type="EMBL" id="MFD2522875.1"/>
    </source>
</evidence>
<evidence type="ECO:0000256" key="6">
    <source>
        <dbReference type="HAMAP-Rule" id="MF_01974"/>
    </source>
</evidence>
<evidence type="ECO:0000313" key="10">
    <source>
        <dbReference type="Proteomes" id="UP001597510"/>
    </source>
</evidence>
<dbReference type="Pfam" id="PF00557">
    <property type="entry name" value="Peptidase_M24"/>
    <property type="match status" value="1"/>
</dbReference>
<feature type="binding site" evidence="6">
    <location>
        <position position="242"/>
    </location>
    <ligand>
        <name>a divalent metal cation</name>
        <dbReference type="ChEBI" id="CHEBI:60240"/>
        <label>1</label>
    </ligand>
</feature>
<keyword evidence="2 6" id="KW-0031">Aminopeptidase</keyword>
<dbReference type="NCBIfam" id="TIGR00500">
    <property type="entry name" value="met_pdase_I"/>
    <property type="match status" value="1"/>
</dbReference>
<dbReference type="RefSeq" id="WP_340239555.1">
    <property type="nucleotide sequence ID" value="NZ_JBBEWC010000013.1"/>
</dbReference>
<dbReference type="HAMAP" id="MF_01974">
    <property type="entry name" value="MetAP_1"/>
    <property type="match status" value="1"/>
</dbReference>
<dbReference type="Gene3D" id="3.90.230.10">
    <property type="entry name" value="Creatinase/methionine aminopeptidase superfamily"/>
    <property type="match status" value="1"/>
</dbReference>
<comment type="function">
    <text evidence="1 6">Removes the N-terminal methionine from nascent proteins. The N-terminal methionine is often cleaved when the second residue in the primary sequence is small and uncharged (Met-Ala-, Cys, Gly, Pro, Ser, Thr, or Val). Requires deformylation of the N(alpha)-formylated initiator methionine before it can be hydrolyzed.</text>
</comment>
<dbReference type="EMBL" id="JBHULC010000022">
    <property type="protein sequence ID" value="MFD2522875.1"/>
    <property type="molecule type" value="Genomic_DNA"/>
</dbReference>
<evidence type="ECO:0000256" key="3">
    <source>
        <dbReference type="ARBA" id="ARBA00022670"/>
    </source>
</evidence>